<keyword evidence="5" id="KW-0067">ATP-binding</keyword>
<evidence type="ECO:0000256" key="5">
    <source>
        <dbReference type="ARBA" id="ARBA00022840"/>
    </source>
</evidence>
<dbReference type="EMBL" id="BAAFSV010000005">
    <property type="protein sequence ID" value="GAB1318546.1"/>
    <property type="molecule type" value="Genomic_DNA"/>
</dbReference>
<keyword evidence="8" id="KW-1185">Reference proteome</keyword>
<keyword evidence="3" id="KW-0547">Nucleotide-binding</keyword>
<gene>
    <name evidence="7" type="ORF">MFIFM68171_08756</name>
</gene>
<evidence type="ECO:0000256" key="2">
    <source>
        <dbReference type="ARBA" id="ARBA00022679"/>
    </source>
</evidence>
<dbReference type="InterPro" id="IPR000719">
    <property type="entry name" value="Prot_kinase_dom"/>
</dbReference>
<dbReference type="PROSITE" id="PS50011">
    <property type="entry name" value="PROTEIN_KINASE_DOM"/>
    <property type="match status" value="1"/>
</dbReference>
<dbReference type="Proteomes" id="UP001628179">
    <property type="component" value="Unassembled WGS sequence"/>
</dbReference>
<sequence length="129" mass="14772">MPWGSAVDIWNLACLIWDRFEGSHLFGIIFDAQGHHDPFKHLALMVAIAGPPPGEFVRRSETTDQCFSPNGAWIADEHAVVPSVSLESLEKRLAARENEHFLHFMRSMLKWLPEKRRTAKQLLADPWLQ</sequence>
<organism evidence="7 8">
    <name type="scientific">Madurella fahalii</name>
    <dbReference type="NCBI Taxonomy" id="1157608"/>
    <lineage>
        <taxon>Eukaryota</taxon>
        <taxon>Fungi</taxon>
        <taxon>Dikarya</taxon>
        <taxon>Ascomycota</taxon>
        <taxon>Pezizomycotina</taxon>
        <taxon>Sordariomycetes</taxon>
        <taxon>Sordariomycetidae</taxon>
        <taxon>Sordariales</taxon>
        <taxon>Sordariales incertae sedis</taxon>
        <taxon>Madurella</taxon>
    </lineage>
</organism>
<evidence type="ECO:0000313" key="8">
    <source>
        <dbReference type="Proteomes" id="UP001628179"/>
    </source>
</evidence>
<evidence type="ECO:0000256" key="3">
    <source>
        <dbReference type="ARBA" id="ARBA00022741"/>
    </source>
</evidence>
<dbReference type="PANTHER" id="PTHR45646">
    <property type="entry name" value="SERINE/THREONINE-PROTEIN KINASE DOA-RELATED"/>
    <property type="match status" value="1"/>
</dbReference>
<proteinExistence type="predicted"/>
<name>A0ABQ0GLG0_9PEZI</name>
<dbReference type="InterPro" id="IPR011009">
    <property type="entry name" value="Kinase-like_dom_sf"/>
</dbReference>
<reference evidence="7 8" key="1">
    <citation type="submission" date="2024-09" db="EMBL/GenBank/DDBJ databases">
        <title>Itraconazole resistance in Madurella fahalii resulting from another homologue of gene encoding cytochrome P450 14-alpha sterol demethylase (CYP51).</title>
        <authorList>
            <person name="Yoshioka I."/>
            <person name="Fahal A.H."/>
            <person name="Kaneko S."/>
            <person name="Yaguchi T."/>
        </authorList>
    </citation>
    <scope>NUCLEOTIDE SEQUENCE [LARGE SCALE GENOMIC DNA]</scope>
    <source>
        <strain evidence="7 8">IFM 68171</strain>
    </source>
</reference>
<dbReference type="Gene3D" id="1.10.510.10">
    <property type="entry name" value="Transferase(Phosphotransferase) domain 1"/>
    <property type="match status" value="1"/>
</dbReference>
<keyword evidence="2" id="KW-0808">Transferase</keyword>
<dbReference type="RefSeq" id="XP_070920276.1">
    <property type="nucleotide sequence ID" value="XM_071064175.1"/>
</dbReference>
<dbReference type="SUPFAM" id="SSF56112">
    <property type="entry name" value="Protein kinase-like (PK-like)"/>
    <property type="match status" value="1"/>
</dbReference>
<protein>
    <recommendedName>
        <fullName evidence="6">Protein kinase domain-containing protein</fullName>
    </recommendedName>
</protein>
<comment type="caution">
    <text evidence="7">The sequence shown here is derived from an EMBL/GenBank/DDBJ whole genome shotgun (WGS) entry which is preliminary data.</text>
</comment>
<evidence type="ECO:0000313" key="7">
    <source>
        <dbReference type="EMBL" id="GAB1318546.1"/>
    </source>
</evidence>
<keyword evidence="1" id="KW-0723">Serine/threonine-protein kinase</keyword>
<feature type="domain" description="Protein kinase" evidence="6">
    <location>
        <begin position="1"/>
        <end position="128"/>
    </location>
</feature>
<keyword evidence="4" id="KW-0418">Kinase</keyword>
<evidence type="ECO:0000259" key="6">
    <source>
        <dbReference type="PROSITE" id="PS50011"/>
    </source>
</evidence>
<accession>A0ABQ0GLG0</accession>
<evidence type="ECO:0000256" key="1">
    <source>
        <dbReference type="ARBA" id="ARBA00022527"/>
    </source>
</evidence>
<dbReference type="InterPro" id="IPR051175">
    <property type="entry name" value="CLK_kinases"/>
</dbReference>
<evidence type="ECO:0000256" key="4">
    <source>
        <dbReference type="ARBA" id="ARBA00022777"/>
    </source>
</evidence>
<dbReference type="PANTHER" id="PTHR45646:SF11">
    <property type="entry name" value="SERINE_THREONINE-PROTEIN KINASE DOA"/>
    <property type="match status" value="1"/>
</dbReference>
<dbReference type="GeneID" id="98179498"/>